<evidence type="ECO:0000256" key="4">
    <source>
        <dbReference type="SAM" id="MobiDB-lite"/>
    </source>
</evidence>
<feature type="repeat" description="ANK" evidence="3">
    <location>
        <begin position="963"/>
        <end position="995"/>
    </location>
</feature>
<gene>
    <name evidence="7" type="ORF">BHE90_016671</name>
</gene>
<dbReference type="InterPro" id="IPR056884">
    <property type="entry name" value="NPHP3-like_N"/>
</dbReference>
<dbReference type="PROSITE" id="PS50088">
    <property type="entry name" value="ANK_REPEAT"/>
    <property type="match status" value="12"/>
</dbReference>
<dbReference type="Pfam" id="PF13637">
    <property type="entry name" value="Ank_4"/>
    <property type="match status" value="2"/>
</dbReference>
<dbReference type="InterPro" id="IPR051631">
    <property type="entry name" value="Ankyrin-KH/SAM_domain"/>
</dbReference>
<feature type="region of interest" description="Disordered" evidence="4">
    <location>
        <begin position="161"/>
        <end position="180"/>
    </location>
</feature>
<feature type="repeat" description="ANK" evidence="3">
    <location>
        <begin position="930"/>
        <end position="962"/>
    </location>
</feature>
<dbReference type="InterPro" id="IPR027417">
    <property type="entry name" value="P-loop_NTPase"/>
</dbReference>
<protein>
    <submittedName>
        <fullName evidence="7">Uncharacterized protein</fullName>
    </submittedName>
</protein>
<dbReference type="PROSITE" id="PS50297">
    <property type="entry name" value="ANK_REP_REGION"/>
    <property type="match status" value="12"/>
</dbReference>
<dbReference type="Pfam" id="PF12796">
    <property type="entry name" value="Ank_2"/>
    <property type="match status" value="3"/>
</dbReference>
<dbReference type="PRINTS" id="PR01415">
    <property type="entry name" value="ANKYRIN"/>
</dbReference>
<evidence type="ECO:0000313" key="7">
    <source>
        <dbReference type="EMBL" id="RTE68952.1"/>
    </source>
</evidence>
<accession>A0A430KZS0</accession>
<feature type="repeat" description="ANK" evidence="3">
    <location>
        <begin position="798"/>
        <end position="830"/>
    </location>
</feature>
<feature type="repeat" description="ANK" evidence="3">
    <location>
        <begin position="831"/>
        <end position="863"/>
    </location>
</feature>
<feature type="repeat" description="ANK" evidence="3">
    <location>
        <begin position="1095"/>
        <end position="1118"/>
    </location>
</feature>
<dbReference type="PANTHER" id="PTHR23206:SF7">
    <property type="entry name" value="PROTEIN KINASE DOMAIN-CONTAINING PROTEIN"/>
    <property type="match status" value="1"/>
</dbReference>
<dbReference type="GO" id="GO:0005737">
    <property type="term" value="C:cytoplasm"/>
    <property type="evidence" value="ECO:0007669"/>
    <property type="project" value="TreeGrafter"/>
</dbReference>
<comment type="caution">
    <text evidence="7">The sequence shown here is derived from an EMBL/GenBank/DDBJ whole genome shotgun (WGS) entry which is preliminary data.</text>
</comment>
<feature type="repeat" description="ANK" evidence="3">
    <location>
        <begin position="1062"/>
        <end position="1094"/>
    </location>
</feature>
<dbReference type="InterPro" id="IPR036770">
    <property type="entry name" value="Ankyrin_rpt-contain_sf"/>
</dbReference>
<dbReference type="InterPro" id="IPR002110">
    <property type="entry name" value="Ankyrin_rpt"/>
</dbReference>
<evidence type="ECO:0000256" key="2">
    <source>
        <dbReference type="ARBA" id="ARBA00023043"/>
    </source>
</evidence>
<dbReference type="SUPFAM" id="SSF48403">
    <property type="entry name" value="Ankyrin repeat"/>
    <property type="match status" value="1"/>
</dbReference>
<dbReference type="AlphaFoldDB" id="A0A430KZS0"/>
<feature type="repeat" description="ANK" evidence="3">
    <location>
        <begin position="765"/>
        <end position="797"/>
    </location>
</feature>
<keyword evidence="1" id="KW-0677">Repeat</keyword>
<feature type="repeat" description="ANK" evidence="3">
    <location>
        <begin position="897"/>
        <end position="929"/>
    </location>
</feature>
<keyword evidence="2 3" id="KW-0040">ANK repeat</keyword>
<reference evidence="7 8" key="1">
    <citation type="submission" date="2017-06" db="EMBL/GenBank/DDBJ databases">
        <title>Comparative genomic analysis of Ambrosia Fusariam Clade fungi.</title>
        <authorList>
            <person name="Stajich J.E."/>
            <person name="Carrillo J."/>
            <person name="Kijimoto T."/>
            <person name="Eskalen A."/>
            <person name="O'Donnell K."/>
            <person name="Kasson M."/>
        </authorList>
    </citation>
    <scope>NUCLEOTIDE SEQUENCE [LARGE SCALE GENOMIC DNA]</scope>
    <source>
        <strain evidence="7 8">UCR1854</strain>
    </source>
</reference>
<feature type="domain" description="Nephrocystin 3-like N-terminal" evidence="6">
    <location>
        <begin position="252"/>
        <end position="418"/>
    </location>
</feature>
<feature type="region of interest" description="Disordered" evidence="4">
    <location>
        <begin position="99"/>
        <end position="118"/>
    </location>
</feature>
<evidence type="ECO:0000313" key="8">
    <source>
        <dbReference type="Proteomes" id="UP000287124"/>
    </source>
</evidence>
<keyword evidence="8" id="KW-1185">Reference proteome</keyword>
<dbReference type="Pfam" id="PF14479">
    <property type="entry name" value="HeLo"/>
    <property type="match status" value="1"/>
</dbReference>
<dbReference type="SUPFAM" id="SSF52540">
    <property type="entry name" value="P-loop containing nucleoside triphosphate hydrolases"/>
    <property type="match status" value="1"/>
</dbReference>
<sequence length="1122" mass="122186">METAGLVIGVAGLAGLFNTCLEAVDKVQSYQTFNTDSHILDTRFKAARVRFERWGPGVGIEQGKLLPDHHSALDDKDTSTVVTEVLRIIIKTICDASNAPPRRTRVAGPGNDDSSGLHRPYAVTSKSRRQKMNWALWGKGGRTEQVELFEKLVQELHNLVPPNTGEKAQRPYKPDTGRTDTLALGMDLNVDTTRLSDQEQGLLRVTRGLSRYSGSWLESRERLETRRGLHSWLGRCSPNERYHDSLRERVNGTCDWILDRPAFRHWLAIEVSAGPKLLWVNGPAGFGKTILCAHIVEHLSSILDVPVAHFFFTSNLESREDPYLALRSWISQIVSCHEGAFEHVRQKWESDSDPVATRAAVITLFTQLLHAIPGCTLVADGLDECTYLDNSSTSVAKFLHDVTDAVAGTSARVLLVSRDEPKIRHALIDDARESFAEYKIMPEDVRSDTAAYSLDIINRKLSNKRDDVRLTLSEAMTDRCQGQFLWLKMQEESLGGWMNEKQLQRTIANTPTGLDRLYDYNWTRIIQLGEWQRHRAFALLRWTAFALRPLTIYEITEAALILESEDLPLEDLPDDVDDEYVDSGIVGLCGPLLEVKNDPADPSPGRRTVHLPHFSVRQYLLCQLPVPGWILQNDRLQVSHEKLQNTVLAKACLQYVNLRQVWDCVLDDSPPPLGVSFRSAWRALIEADDAERQGKEAETILPGPLYYAVKLHLTNAAISLVTEQNVNETSSMGRSALGISCANGSAEVVDVLLEKGADITAVDKNGVTPLIAASAAGHTEVVKLLLEKGADITVANNDGLTPLIIASAAGHMEVVKLLLQKGAEIKVANNDGLTSLIAASAAGHMEVVKLLLEKGADITVANNDGLTPLIIASAAGHMEVVKLLLEKGADIRVANNDGLTLLIAASAAGHIEVAKLLLEKGADVKVANNDGWTPLIIASAAGHIEVIKLLLEKGANIRVANNDGLTPLIAASVASHIEVVKLLLEKGADITVANNNGLTPLIAALVAGHMEVVKLLLEKGADIKVANNDGWTPLIIASAAGNIEGVKLLLEKGADITAIDNDGCTPLIAASNQGHIDVVKLLLEKGADVTAVDNDGLTPLIAASRNDHIEVVKLLLDRVDTS</sequence>
<feature type="repeat" description="ANK" evidence="3">
    <location>
        <begin position="732"/>
        <end position="764"/>
    </location>
</feature>
<dbReference type="PANTHER" id="PTHR23206">
    <property type="entry name" value="MASK PROTEIN"/>
    <property type="match status" value="1"/>
</dbReference>
<dbReference type="EMBL" id="MIKF01000671">
    <property type="protein sequence ID" value="RTE68952.1"/>
    <property type="molecule type" value="Genomic_DNA"/>
</dbReference>
<dbReference type="Gene3D" id="1.20.120.1020">
    <property type="entry name" value="Prion-inhibition and propagation, HeLo domain"/>
    <property type="match status" value="1"/>
</dbReference>
<feature type="repeat" description="ANK" evidence="3">
    <location>
        <begin position="1029"/>
        <end position="1061"/>
    </location>
</feature>
<dbReference type="Gene3D" id="3.40.50.300">
    <property type="entry name" value="P-loop containing nucleotide triphosphate hydrolases"/>
    <property type="match status" value="1"/>
</dbReference>
<dbReference type="InterPro" id="IPR029498">
    <property type="entry name" value="HeLo_dom"/>
</dbReference>
<feature type="domain" description="Prion-inhibition and propagation HeLo" evidence="5">
    <location>
        <begin position="5"/>
        <end position="171"/>
    </location>
</feature>
<dbReference type="Gene3D" id="1.25.40.20">
    <property type="entry name" value="Ankyrin repeat-containing domain"/>
    <property type="match status" value="5"/>
</dbReference>
<evidence type="ECO:0000256" key="3">
    <source>
        <dbReference type="PROSITE-ProRule" id="PRU00023"/>
    </source>
</evidence>
<name>A0A430KZS0_9HYPO</name>
<evidence type="ECO:0000259" key="5">
    <source>
        <dbReference type="Pfam" id="PF14479"/>
    </source>
</evidence>
<dbReference type="Pfam" id="PF24883">
    <property type="entry name" value="NPHP3_N"/>
    <property type="match status" value="1"/>
</dbReference>
<dbReference type="SMART" id="SM00248">
    <property type="entry name" value="ANK"/>
    <property type="match status" value="12"/>
</dbReference>
<evidence type="ECO:0000259" key="6">
    <source>
        <dbReference type="Pfam" id="PF24883"/>
    </source>
</evidence>
<feature type="repeat" description="ANK" evidence="3">
    <location>
        <begin position="996"/>
        <end position="1028"/>
    </location>
</feature>
<feature type="compositionally biased region" description="Basic and acidic residues" evidence="4">
    <location>
        <begin position="167"/>
        <end position="178"/>
    </location>
</feature>
<evidence type="ECO:0000256" key="1">
    <source>
        <dbReference type="ARBA" id="ARBA00022737"/>
    </source>
</evidence>
<dbReference type="InterPro" id="IPR038305">
    <property type="entry name" value="HeLo_sf"/>
</dbReference>
<proteinExistence type="predicted"/>
<dbReference type="Pfam" id="PF00023">
    <property type="entry name" value="Ank"/>
    <property type="match status" value="1"/>
</dbReference>
<organism evidence="7 8">
    <name type="scientific">Fusarium euwallaceae</name>
    <dbReference type="NCBI Taxonomy" id="1147111"/>
    <lineage>
        <taxon>Eukaryota</taxon>
        <taxon>Fungi</taxon>
        <taxon>Dikarya</taxon>
        <taxon>Ascomycota</taxon>
        <taxon>Pezizomycotina</taxon>
        <taxon>Sordariomycetes</taxon>
        <taxon>Hypocreomycetidae</taxon>
        <taxon>Hypocreales</taxon>
        <taxon>Nectriaceae</taxon>
        <taxon>Fusarium</taxon>
        <taxon>Fusarium solani species complex</taxon>
    </lineage>
</organism>
<feature type="repeat" description="ANK" evidence="3">
    <location>
        <begin position="864"/>
        <end position="896"/>
    </location>
</feature>
<dbReference type="Proteomes" id="UP000287124">
    <property type="component" value="Unassembled WGS sequence"/>
</dbReference>